<dbReference type="Proteomes" id="UP000322139">
    <property type="component" value="Unassembled WGS sequence"/>
</dbReference>
<sequence length="114" mass="13184">MTFGKLIHFLNRMKHMDILGDRDEDLSEQEKDYIERIKGQNPYGIAGLIMGGVAFAIGPQYGFIPVINLIFCSITFFTFDKDKEDNRWTFYLGVILSIFGLYMFVTGQTHELIF</sequence>
<reference evidence="2 3" key="1">
    <citation type="submission" date="2019-08" db="EMBL/GenBank/DDBJ databases">
        <title>Bacillus genomes from the desert of Cuatro Cienegas, Coahuila.</title>
        <authorList>
            <person name="Olmedo-Alvarez G."/>
        </authorList>
    </citation>
    <scope>NUCLEOTIDE SEQUENCE [LARGE SCALE GENOMIC DNA]</scope>
    <source>
        <strain evidence="2 3">CH446_14T</strain>
    </source>
</reference>
<evidence type="ECO:0000313" key="2">
    <source>
        <dbReference type="EMBL" id="TYS45699.1"/>
    </source>
</evidence>
<dbReference type="EMBL" id="VTER01000010">
    <property type="protein sequence ID" value="TYS45699.1"/>
    <property type="molecule type" value="Genomic_DNA"/>
</dbReference>
<dbReference type="GO" id="GO:0051301">
    <property type="term" value="P:cell division"/>
    <property type="evidence" value="ECO:0007669"/>
    <property type="project" value="UniProtKB-KW"/>
</dbReference>
<feature type="transmembrane region" description="Helical" evidence="1">
    <location>
        <begin position="63"/>
        <end position="79"/>
    </location>
</feature>
<feature type="transmembrane region" description="Helical" evidence="1">
    <location>
        <begin position="88"/>
        <end position="105"/>
    </location>
</feature>
<comment type="caution">
    <text evidence="2">The sequence shown here is derived from an EMBL/GenBank/DDBJ whole genome shotgun (WGS) entry which is preliminary data.</text>
</comment>
<keyword evidence="2" id="KW-0132">Cell division</keyword>
<protein>
    <submittedName>
        <fullName evidence="2">Cell division protein FtsK</fullName>
    </submittedName>
</protein>
<evidence type="ECO:0000256" key="1">
    <source>
        <dbReference type="SAM" id="Phobius"/>
    </source>
</evidence>
<dbReference type="RefSeq" id="WP_148976240.1">
    <property type="nucleotide sequence ID" value="NZ_VTER01000010.1"/>
</dbReference>
<proteinExistence type="predicted"/>
<name>A0A5D4R4N0_9BACI</name>
<accession>A0A5D4R4N0</accession>
<gene>
    <name evidence="2" type="ORF">FZD51_19215</name>
</gene>
<keyword evidence="1" id="KW-1133">Transmembrane helix</keyword>
<organism evidence="2 3">
    <name type="scientific">Bacillus infantis</name>
    <dbReference type="NCBI Taxonomy" id="324767"/>
    <lineage>
        <taxon>Bacteria</taxon>
        <taxon>Bacillati</taxon>
        <taxon>Bacillota</taxon>
        <taxon>Bacilli</taxon>
        <taxon>Bacillales</taxon>
        <taxon>Bacillaceae</taxon>
        <taxon>Bacillus</taxon>
    </lineage>
</organism>
<keyword evidence="1" id="KW-0472">Membrane</keyword>
<keyword evidence="1" id="KW-0812">Transmembrane</keyword>
<keyword evidence="2" id="KW-0131">Cell cycle</keyword>
<evidence type="ECO:0000313" key="3">
    <source>
        <dbReference type="Proteomes" id="UP000322139"/>
    </source>
</evidence>
<dbReference type="AlphaFoldDB" id="A0A5D4R4N0"/>